<dbReference type="GO" id="GO:0020037">
    <property type="term" value="F:heme binding"/>
    <property type="evidence" value="ECO:0007669"/>
    <property type="project" value="TreeGrafter"/>
</dbReference>
<dbReference type="InterPro" id="IPR052168">
    <property type="entry name" value="Cytochrome_b561_oxidase"/>
</dbReference>
<name>A0A7Z7FJ48_9BURK</name>
<evidence type="ECO:0000256" key="8">
    <source>
        <dbReference type="ARBA" id="ARBA00022982"/>
    </source>
</evidence>
<dbReference type="GO" id="GO:0046872">
    <property type="term" value="F:metal ion binding"/>
    <property type="evidence" value="ECO:0007669"/>
    <property type="project" value="UniProtKB-KW"/>
</dbReference>
<feature type="domain" description="Cytochrome b561 bacterial/Ni-hydrogenase" evidence="14">
    <location>
        <begin position="30"/>
        <end position="195"/>
    </location>
</feature>
<proteinExistence type="inferred from homology"/>
<keyword evidence="6 13" id="KW-0812">Transmembrane</keyword>
<evidence type="ECO:0000256" key="1">
    <source>
        <dbReference type="ARBA" id="ARBA00001970"/>
    </source>
</evidence>
<evidence type="ECO:0000256" key="11">
    <source>
        <dbReference type="ARBA" id="ARBA00023136"/>
    </source>
</evidence>
<reference evidence="15" key="1">
    <citation type="submission" date="2016-10" db="EMBL/GenBank/DDBJ databases">
        <authorList>
            <person name="Varghese N."/>
            <person name="Submissions S."/>
        </authorList>
    </citation>
    <scope>NUCLEOTIDE SEQUENCE [LARGE SCALE GENOMIC DNA]</scope>
    <source>
        <strain evidence="15">YR281</strain>
    </source>
</reference>
<keyword evidence="7" id="KW-0479">Metal-binding</keyword>
<evidence type="ECO:0000313" key="16">
    <source>
        <dbReference type="Proteomes" id="UP000198900"/>
    </source>
</evidence>
<dbReference type="EMBL" id="FNDI01000016">
    <property type="protein sequence ID" value="SDI41946.1"/>
    <property type="molecule type" value="Genomic_DNA"/>
</dbReference>
<dbReference type="SUPFAM" id="SSF81342">
    <property type="entry name" value="Transmembrane di-heme cytochromes"/>
    <property type="match status" value="1"/>
</dbReference>
<feature type="transmembrane region" description="Helical" evidence="13">
    <location>
        <begin position="103"/>
        <end position="126"/>
    </location>
</feature>
<dbReference type="InterPro" id="IPR011577">
    <property type="entry name" value="Cyt_b561_bac/Ni-Hgenase"/>
</dbReference>
<keyword evidence="16" id="KW-1185">Reference proteome</keyword>
<keyword evidence="10" id="KW-0408">Iron</keyword>
<evidence type="ECO:0000256" key="9">
    <source>
        <dbReference type="ARBA" id="ARBA00022989"/>
    </source>
</evidence>
<feature type="transmembrane region" description="Helical" evidence="13">
    <location>
        <begin position="66"/>
        <end position="83"/>
    </location>
</feature>
<evidence type="ECO:0000256" key="4">
    <source>
        <dbReference type="ARBA" id="ARBA00022475"/>
    </source>
</evidence>
<comment type="similarity">
    <text evidence="12">Belongs to the cytochrome b561 family.</text>
</comment>
<dbReference type="InterPro" id="IPR016174">
    <property type="entry name" value="Di-haem_cyt_TM"/>
</dbReference>
<evidence type="ECO:0000256" key="13">
    <source>
        <dbReference type="SAM" id="Phobius"/>
    </source>
</evidence>
<evidence type="ECO:0000256" key="7">
    <source>
        <dbReference type="ARBA" id="ARBA00022723"/>
    </source>
</evidence>
<keyword evidence="8" id="KW-0249">Electron transport</keyword>
<evidence type="ECO:0000259" key="14">
    <source>
        <dbReference type="Pfam" id="PF01292"/>
    </source>
</evidence>
<protein>
    <submittedName>
        <fullName evidence="15">Cytochrome b561</fullName>
    </submittedName>
</protein>
<evidence type="ECO:0000256" key="6">
    <source>
        <dbReference type="ARBA" id="ARBA00022692"/>
    </source>
</evidence>
<comment type="subcellular location">
    <subcellularLocation>
        <location evidence="2">Cell membrane</location>
        <topology evidence="2">Multi-pass membrane protein</topology>
    </subcellularLocation>
</comment>
<evidence type="ECO:0000256" key="10">
    <source>
        <dbReference type="ARBA" id="ARBA00023004"/>
    </source>
</evidence>
<dbReference type="Proteomes" id="UP000198900">
    <property type="component" value="Unassembled WGS sequence"/>
</dbReference>
<keyword evidence="5" id="KW-0349">Heme</keyword>
<dbReference type="PANTHER" id="PTHR30529:SF1">
    <property type="entry name" value="CYTOCHROME B561 HOMOLOG 2"/>
    <property type="match status" value="1"/>
</dbReference>
<accession>A0A7Z7FJ48</accession>
<keyword evidence="9 13" id="KW-1133">Transmembrane helix</keyword>
<dbReference type="PANTHER" id="PTHR30529">
    <property type="entry name" value="CYTOCHROME B561"/>
    <property type="match status" value="1"/>
</dbReference>
<evidence type="ECO:0000256" key="12">
    <source>
        <dbReference type="ARBA" id="ARBA00037975"/>
    </source>
</evidence>
<keyword evidence="4" id="KW-1003">Cell membrane</keyword>
<keyword evidence="3" id="KW-0813">Transport</keyword>
<dbReference type="AlphaFoldDB" id="A0A7Z7FJ48"/>
<comment type="caution">
    <text evidence="15">The sequence shown here is derived from an EMBL/GenBank/DDBJ whole genome shotgun (WGS) entry which is preliminary data.</text>
</comment>
<evidence type="ECO:0000256" key="5">
    <source>
        <dbReference type="ARBA" id="ARBA00022617"/>
    </source>
</evidence>
<feature type="transmembrane region" description="Helical" evidence="13">
    <location>
        <begin position="36"/>
        <end position="57"/>
    </location>
</feature>
<comment type="cofactor">
    <cofactor evidence="1">
        <name>heme b</name>
        <dbReference type="ChEBI" id="CHEBI:60344"/>
    </cofactor>
</comment>
<gene>
    <name evidence="15" type="ORF">SAMN04487926_116189</name>
</gene>
<dbReference type="Pfam" id="PF01292">
    <property type="entry name" value="Ni_hydr_CYTB"/>
    <property type="match status" value="1"/>
</dbReference>
<evidence type="ECO:0000256" key="3">
    <source>
        <dbReference type="ARBA" id="ARBA00022448"/>
    </source>
</evidence>
<keyword evidence="11 13" id="KW-0472">Membrane</keyword>
<evidence type="ECO:0000313" key="15">
    <source>
        <dbReference type="EMBL" id="SDI41946.1"/>
    </source>
</evidence>
<dbReference type="GO" id="GO:0005886">
    <property type="term" value="C:plasma membrane"/>
    <property type="evidence" value="ECO:0007669"/>
    <property type="project" value="UniProtKB-SubCell"/>
</dbReference>
<sequence length="200" mass="21499">MSNSPMSSTHDAQMHGTHAHFQWRDTGLGFSPVTIALHWIVAALVLAIIGIEIALVASPNVELAKVLNLLGTILFPISVYRFWARVTSWHPLPLGTPNPVEVIVSRSVATALALAMVLLPVAAWLAKSAAGQLVELPGGWIIPSPMHPSAQAAQVFDVLFKIGATPFVLGLALHVFGACKNHFVLKNDALKRMLGKRVEL</sequence>
<organism evidence="15 16">
    <name type="scientific">Paraburkholderia steynii</name>
    <dbReference type="NCBI Taxonomy" id="1245441"/>
    <lineage>
        <taxon>Bacteria</taxon>
        <taxon>Pseudomonadati</taxon>
        <taxon>Pseudomonadota</taxon>
        <taxon>Betaproteobacteria</taxon>
        <taxon>Burkholderiales</taxon>
        <taxon>Burkholderiaceae</taxon>
        <taxon>Paraburkholderia</taxon>
    </lineage>
</organism>
<evidence type="ECO:0000256" key="2">
    <source>
        <dbReference type="ARBA" id="ARBA00004651"/>
    </source>
</evidence>
<dbReference type="GO" id="GO:0009055">
    <property type="term" value="F:electron transfer activity"/>
    <property type="evidence" value="ECO:0007669"/>
    <property type="project" value="InterPro"/>
</dbReference>
<dbReference type="GO" id="GO:0022904">
    <property type="term" value="P:respiratory electron transport chain"/>
    <property type="evidence" value="ECO:0007669"/>
    <property type="project" value="InterPro"/>
</dbReference>